<comment type="caution">
    <text evidence="2">The sequence shown here is derived from an EMBL/GenBank/DDBJ whole genome shotgun (WGS) entry which is preliminary data.</text>
</comment>
<reference evidence="2" key="1">
    <citation type="submission" date="2022-10" db="EMBL/GenBank/DDBJ databases">
        <authorList>
            <person name="Chen Y."/>
            <person name="Dougan E. K."/>
            <person name="Chan C."/>
            <person name="Rhodes N."/>
            <person name="Thang M."/>
        </authorList>
    </citation>
    <scope>NUCLEOTIDE SEQUENCE</scope>
</reference>
<keyword evidence="4" id="KW-1185">Reference proteome</keyword>
<dbReference type="EMBL" id="CAMXCT010003646">
    <property type="protein sequence ID" value="CAI4005538.1"/>
    <property type="molecule type" value="Genomic_DNA"/>
</dbReference>
<reference evidence="3" key="2">
    <citation type="submission" date="2024-04" db="EMBL/GenBank/DDBJ databases">
        <authorList>
            <person name="Chen Y."/>
            <person name="Shah S."/>
            <person name="Dougan E. K."/>
            <person name="Thang M."/>
            <person name="Chan C."/>
        </authorList>
    </citation>
    <scope>NUCLEOTIDE SEQUENCE [LARGE SCALE GENOMIC DNA]</scope>
</reference>
<sequence>MHGYHHDYVLPLKRIWCIFELYQTIHLSQSAHFRGLLLCTSTGVLQEGKAGTDIAVAVARTAKELDTRSAEATSEEDRKMIHSLIEKMPGGFNAMNTFVQKTICSALEASHLHFENTFKDLVRDLAKGISIEPSSSSANPAILTSKPHQMGCGKTATN</sequence>
<accession>A0A9P1DAJ5</accession>
<evidence type="ECO:0000313" key="2">
    <source>
        <dbReference type="EMBL" id="CAI4005538.1"/>
    </source>
</evidence>
<name>A0A9P1DAJ5_9DINO</name>
<feature type="region of interest" description="Disordered" evidence="1">
    <location>
        <begin position="135"/>
        <end position="158"/>
    </location>
</feature>
<evidence type="ECO:0000256" key="1">
    <source>
        <dbReference type="SAM" id="MobiDB-lite"/>
    </source>
</evidence>
<proteinExistence type="predicted"/>
<dbReference type="Proteomes" id="UP001152797">
    <property type="component" value="Unassembled WGS sequence"/>
</dbReference>
<organism evidence="2">
    <name type="scientific">Cladocopium goreaui</name>
    <dbReference type="NCBI Taxonomy" id="2562237"/>
    <lineage>
        <taxon>Eukaryota</taxon>
        <taxon>Sar</taxon>
        <taxon>Alveolata</taxon>
        <taxon>Dinophyceae</taxon>
        <taxon>Suessiales</taxon>
        <taxon>Symbiodiniaceae</taxon>
        <taxon>Cladocopium</taxon>
    </lineage>
</organism>
<dbReference type="EMBL" id="CAMXCT030003646">
    <property type="protein sequence ID" value="CAL4792850.1"/>
    <property type="molecule type" value="Genomic_DNA"/>
</dbReference>
<dbReference type="OrthoDB" id="417279at2759"/>
<gene>
    <name evidence="2" type="ORF">C1SCF055_LOCUS31252</name>
</gene>
<protein>
    <submittedName>
        <fullName evidence="2">Uncharacterized protein</fullName>
    </submittedName>
</protein>
<evidence type="ECO:0000313" key="4">
    <source>
        <dbReference type="Proteomes" id="UP001152797"/>
    </source>
</evidence>
<evidence type="ECO:0000313" key="3">
    <source>
        <dbReference type="EMBL" id="CAL1158913.1"/>
    </source>
</evidence>
<dbReference type="AlphaFoldDB" id="A0A9P1DAJ5"/>
<dbReference type="EMBL" id="CAMXCT020003646">
    <property type="protein sequence ID" value="CAL1158913.1"/>
    <property type="molecule type" value="Genomic_DNA"/>
</dbReference>